<dbReference type="EMBL" id="NPIC01000002">
    <property type="protein sequence ID" value="RDL38674.1"/>
    <property type="molecule type" value="Genomic_DNA"/>
</dbReference>
<reference evidence="2 3" key="1">
    <citation type="journal article" date="2018" name="IMA Fungus">
        <title>IMA Genome-F 9: Draft genome sequence of Annulohypoxylon stygium, Aspergillus mulundensis, Berkeleyomyces basicola (syn. Thielaviopsis basicola), Ceratocystis smalleyi, two Cercospora beticola strains, Coleophoma cylindrospora, Fusarium fracticaudum, Phialophora cf. hyalina, and Morchella septimelata.</title>
        <authorList>
            <person name="Wingfield B.D."/>
            <person name="Bills G.F."/>
            <person name="Dong Y."/>
            <person name="Huang W."/>
            <person name="Nel W.J."/>
            <person name="Swalarsk-Parry B.S."/>
            <person name="Vaghefi N."/>
            <person name="Wilken P.M."/>
            <person name="An Z."/>
            <person name="de Beer Z.W."/>
            <person name="De Vos L."/>
            <person name="Chen L."/>
            <person name="Duong T.A."/>
            <person name="Gao Y."/>
            <person name="Hammerbacher A."/>
            <person name="Kikkert J.R."/>
            <person name="Li Y."/>
            <person name="Li H."/>
            <person name="Li K."/>
            <person name="Li Q."/>
            <person name="Liu X."/>
            <person name="Ma X."/>
            <person name="Naidoo K."/>
            <person name="Pethybridge S.J."/>
            <person name="Sun J."/>
            <person name="Steenkamp E.T."/>
            <person name="van der Nest M.A."/>
            <person name="van Wyk S."/>
            <person name="Wingfield M.J."/>
            <person name="Xiong C."/>
            <person name="Yue Q."/>
            <person name="Zhang X."/>
        </authorList>
    </citation>
    <scope>NUCLEOTIDE SEQUENCE [LARGE SCALE GENOMIC DNA]</scope>
    <source>
        <strain evidence="2 3">BP 5553</strain>
    </source>
</reference>
<feature type="region of interest" description="Disordered" evidence="1">
    <location>
        <begin position="42"/>
        <end position="61"/>
    </location>
</feature>
<evidence type="ECO:0000313" key="2">
    <source>
        <dbReference type="EMBL" id="RDL38674.1"/>
    </source>
</evidence>
<dbReference type="AlphaFoldDB" id="A0A370TT60"/>
<name>A0A370TT60_9HELO</name>
<dbReference type="Proteomes" id="UP000254866">
    <property type="component" value="Unassembled WGS sequence"/>
</dbReference>
<proteinExistence type="predicted"/>
<feature type="compositionally biased region" description="Polar residues" evidence="1">
    <location>
        <begin position="1"/>
        <end position="25"/>
    </location>
</feature>
<sequence length="80" mass="8786">MSSPAQNGSDPNNTSSAPERSSQGMKDSKNLPLPMERYLNDATTSVPQFKASNSSPEHNDMAEVKARAQRMKRILEGHKV</sequence>
<protein>
    <submittedName>
        <fullName evidence="2">Uncharacterized protein</fullName>
    </submittedName>
</protein>
<gene>
    <name evidence="2" type="ORF">BP5553_03014</name>
</gene>
<keyword evidence="3" id="KW-1185">Reference proteome</keyword>
<feature type="compositionally biased region" description="Polar residues" evidence="1">
    <location>
        <begin position="42"/>
        <end position="56"/>
    </location>
</feature>
<evidence type="ECO:0000256" key="1">
    <source>
        <dbReference type="SAM" id="MobiDB-lite"/>
    </source>
</evidence>
<feature type="region of interest" description="Disordered" evidence="1">
    <location>
        <begin position="1"/>
        <end position="34"/>
    </location>
</feature>
<accession>A0A370TT60</accession>
<comment type="caution">
    <text evidence="2">The sequence shown here is derived from an EMBL/GenBank/DDBJ whole genome shotgun (WGS) entry which is preliminary data.</text>
</comment>
<dbReference type="GeneID" id="43595863"/>
<organism evidence="2 3">
    <name type="scientific">Venustampulla echinocandica</name>
    <dbReference type="NCBI Taxonomy" id="2656787"/>
    <lineage>
        <taxon>Eukaryota</taxon>
        <taxon>Fungi</taxon>
        <taxon>Dikarya</taxon>
        <taxon>Ascomycota</taxon>
        <taxon>Pezizomycotina</taxon>
        <taxon>Leotiomycetes</taxon>
        <taxon>Helotiales</taxon>
        <taxon>Pleuroascaceae</taxon>
        <taxon>Venustampulla</taxon>
    </lineage>
</organism>
<dbReference type="RefSeq" id="XP_031871330.1">
    <property type="nucleotide sequence ID" value="XM_032011637.1"/>
</dbReference>
<evidence type="ECO:0000313" key="3">
    <source>
        <dbReference type="Proteomes" id="UP000254866"/>
    </source>
</evidence>